<evidence type="ECO:0000313" key="2">
    <source>
        <dbReference type="Proteomes" id="UP000443014"/>
    </source>
</evidence>
<gene>
    <name evidence="1" type="ORF">GMA22_18120</name>
</gene>
<proteinExistence type="predicted"/>
<dbReference type="Proteomes" id="UP000443014">
    <property type="component" value="Unassembled WGS sequence"/>
</dbReference>
<name>A0ABD6HVU2_SERMA</name>
<dbReference type="EMBL" id="WNKC01000004">
    <property type="protein sequence ID" value="MVF05161.1"/>
    <property type="molecule type" value="Genomic_DNA"/>
</dbReference>
<comment type="caution">
    <text evidence="1">The sequence shown here is derived from an EMBL/GenBank/DDBJ whole genome shotgun (WGS) entry which is preliminary data.</text>
</comment>
<dbReference type="AlphaFoldDB" id="A0ABD6HVU2"/>
<reference evidence="1 2" key="1">
    <citation type="submission" date="2019-11" db="EMBL/GenBank/DDBJ databases">
        <title>Whole genome sequence of a plant growth promoting strain Serratia marcescens BTL07 isolated from the rhizoplane of Chili (Capsicum annuum).</title>
        <authorList>
            <person name="Dutta S."/>
            <person name="Khatun A."/>
            <person name="Gupta D.R."/>
            <person name="Surovy M.Z."/>
            <person name="Rahman M.M."/>
            <person name="Mahmud N.U."/>
            <person name="Emes R."/>
            <person name="Warry A."/>
            <person name="West H."/>
            <person name="Clarke M.L."/>
            <person name="Islam M.T."/>
        </authorList>
    </citation>
    <scope>NUCLEOTIDE SEQUENCE [LARGE SCALE GENOMIC DNA]</scope>
    <source>
        <strain evidence="1 2">BTL07</strain>
    </source>
</reference>
<sequence length="125" mass="14109">MSKPKWPKLPRMLVPLFECAQIYLCTNREEWMQAYAVLGLASDNVHSLGGCVRRIENVETGELLILIGVFTGELHVLAHECAHAAFRICETCGVEISREGNNETYCYLLDKLFKFGEPHVKKPAT</sequence>
<protein>
    <submittedName>
        <fullName evidence="1">Uncharacterized protein</fullName>
    </submittedName>
</protein>
<accession>A0ABD6HVU2</accession>
<organism evidence="1 2">
    <name type="scientific">Serratia marcescens</name>
    <dbReference type="NCBI Taxonomy" id="615"/>
    <lineage>
        <taxon>Bacteria</taxon>
        <taxon>Pseudomonadati</taxon>
        <taxon>Pseudomonadota</taxon>
        <taxon>Gammaproteobacteria</taxon>
        <taxon>Enterobacterales</taxon>
        <taxon>Yersiniaceae</taxon>
        <taxon>Serratia</taxon>
    </lineage>
</organism>
<evidence type="ECO:0000313" key="1">
    <source>
        <dbReference type="EMBL" id="MVF05161.1"/>
    </source>
</evidence>